<dbReference type="AlphaFoldDB" id="A0A0U5ASN6"/>
<evidence type="ECO:0000313" key="2">
    <source>
        <dbReference type="EMBL" id="BAU26833.1"/>
    </source>
</evidence>
<dbReference type="OrthoDB" id="2376226at2"/>
<dbReference type="Proteomes" id="UP000217696">
    <property type="component" value="Chromosome"/>
</dbReference>
<dbReference type="RefSeq" id="WP_096463836.1">
    <property type="nucleotide sequence ID" value="NZ_AP017312.1"/>
</dbReference>
<keyword evidence="3" id="KW-1185">Reference proteome</keyword>
<proteinExistence type="predicted"/>
<dbReference type="KEGG" id="asoc:CB4_01002"/>
<reference evidence="2 3" key="1">
    <citation type="submission" date="2015-12" db="EMBL/GenBank/DDBJ databases">
        <title>Genome sequence of Aneurinibacillus soli.</title>
        <authorList>
            <person name="Lee J.S."/>
            <person name="Lee K.C."/>
            <person name="Kim K.K."/>
            <person name="Lee B.W."/>
        </authorList>
    </citation>
    <scope>NUCLEOTIDE SEQUENCE [LARGE SCALE GENOMIC DNA]</scope>
    <source>
        <strain evidence="2 3">CB4</strain>
    </source>
</reference>
<gene>
    <name evidence="2" type="ORF">CB4_01002</name>
</gene>
<protein>
    <submittedName>
        <fullName evidence="2">Uncharacterized protein</fullName>
    </submittedName>
</protein>
<dbReference type="EMBL" id="AP017312">
    <property type="protein sequence ID" value="BAU26833.1"/>
    <property type="molecule type" value="Genomic_DNA"/>
</dbReference>
<organism evidence="2 3">
    <name type="scientific">Aneurinibacillus soli</name>
    <dbReference type="NCBI Taxonomy" id="1500254"/>
    <lineage>
        <taxon>Bacteria</taxon>
        <taxon>Bacillati</taxon>
        <taxon>Bacillota</taxon>
        <taxon>Bacilli</taxon>
        <taxon>Bacillales</taxon>
        <taxon>Paenibacillaceae</taxon>
        <taxon>Aneurinibacillus group</taxon>
        <taxon>Aneurinibacillus</taxon>
    </lineage>
</organism>
<feature type="compositionally biased region" description="Basic and acidic residues" evidence="1">
    <location>
        <begin position="65"/>
        <end position="83"/>
    </location>
</feature>
<sequence length="92" mass="10461">MGKKKIDPAYMPISTEYSAIHTRYPEEFPEGPYGTAAISHPSLGKESWDTGELAQSAFTYEYRDFHEGIERQDPGSHLTHDNSNENYEPPLK</sequence>
<accession>A0A0U5ASN6</accession>
<evidence type="ECO:0000313" key="3">
    <source>
        <dbReference type="Proteomes" id="UP000217696"/>
    </source>
</evidence>
<name>A0A0U5ASN6_9BACL</name>
<evidence type="ECO:0000256" key="1">
    <source>
        <dbReference type="SAM" id="MobiDB-lite"/>
    </source>
</evidence>
<feature type="region of interest" description="Disordered" evidence="1">
    <location>
        <begin position="65"/>
        <end position="92"/>
    </location>
</feature>